<dbReference type="Proteomes" id="UP000629025">
    <property type="component" value="Unassembled WGS sequence"/>
</dbReference>
<dbReference type="PANTHER" id="PTHR10093">
    <property type="entry name" value="IRON-SULFUR CLUSTER ASSEMBLY ENZYME NIFU HOMOLOG"/>
    <property type="match status" value="1"/>
</dbReference>
<protein>
    <submittedName>
        <fullName evidence="2">Iron-sulfur cluster assembly scaffold protein</fullName>
    </submittedName>
</protein>
<evidence type="ECO:0000259" key="1">
    <source>
        <dbReference type="Pfam" id="PF01592"/>
    </source>
</evidence>
<dbReference type="CDD" id="cd06664">
    <property type="entry name" value="IscU_like"/>
    <property type="match status" value="1"/>
</dbReference>
<dbReference type="SUPFAM" id="SSF82649">
    <property type="entry name" value="SufE/NifU"/>
    <property type="match status" value="1"/>
</dbReference>
<dbReference type="NCBIfam" id="TIGR01994">
    <property type="entry name" value="SUF_scaf_2"/>
    <property type="match status" value="1"/>
</dbReference>
<reference evidence="3" key="1">
    <citation type="journal article" date="2019" name="Int. J. Syst. Evol. Microbiol.">
        <title>The Global Catalogue of Microorganisms (GCM) 10K type strain sequencing project: providing services to taxonomists for standard genome sequencing and annotation.</title>
        <authorList>
            <consortium name="The Broad Institute Genomics Platform"/>
            <consortium name="The Broad Institute Genome Sequencing Center for Infectious Disease"/>
            <person name="Wu L."/>
            <person name="Ma J."/>
        </authorList>
    </citation>
    <scope>NUCLEOTIDE SEQUENCE [LARGE SCALE GENOMIC DNA]</scope>
    <source>
        <strain evidence="3">CGMCC 1.15341</strain>
    </source>
</reference>
<accession>A0ABQ1KQI9</accession>
<dbReference type="RefSeq" id="WP_188750707.1">
    <property type="nucleotide sequence ID" value="NZ_BMIJ01000007.1"/>
</dbReference>
<dbReference type="Gene3D" id="3.90.1010.10">
    <property type="match status" value="1"/>
</dbReference>
<organism evidence="2 3">
    <name type="scientific">Marinobacterium zhoushanense</name>
    <dbReference type="NCBI Taxonomy" id="1679163"/>
    <lineage>
        <taxon>Bacteria</taxon>
        <taxon>Pseudomonadati</taxon>
        <taxon>Pseudomonadota</taxon>
        <taxon>Gammaproteobacteria</taxon>
        <taxon>Oceanospirillales</taxon>
        <taxon>Oceanospirillaceae</taxon>
        <taxon>Marinobacterium</taxon>
    </lineage>
</organism>
<comment type="caution">
    <text evidence="2">The sequence shown here is derived from an EMBL/GenBank/DDBJ whole genome shotgun (WGS) entry which is preliminary data.</text>
</comment>
<dbReference type="InterPro" id="IPR002871">
    <property type="entry name" value="NIF_FeS_clus_asmbl_NifU_N"/>
</dbReference>
<sequence length="151" mass="16758">MDAELRELYQQVIIDHGRHPRNFRRLEGGCSCRQGFNPLCGDQLELCLQRDAQGRITDVAFQGQGCAISMASASMLSERVKGKTEAEARQMFDLFHRLLTGEEGAELESLGKLRVLAGVREFPSRIKCATLAWHALLAALEPGDDEPVTTE</sequence>
<dbReference type="EMBL" id="BMIJ01000007">
    <property type="protein sequence ID" value="GGC05935.1"/>
    <property type="molecule type" value="Genomic_DNA"/>
</dbReference>
<name>A0ABQ1KQI9_9GAMM</name>
<evidence type="ECO:0000313" key="2">
    <source>
        <dbReference type="EMBL" id="GGC05935.1"/>
    </source>
</evidence>
<proteinExistence type="predicted"/>
<feature type="domain" description="NIF system FeS cluster assembly NifU N-terminal" evidence="1">
    <location>
        <begin position="9"/>
        <end position="128"/>
    </location>
</feature>
<dbReference type="Pfam" id="PF01592">
    <property type="entry name" value="NifU_N"/>
    <property type="match status" value="1"/>
</dbReference>
<gene>
    <name evidence="2" type="ORF">GCM10011352_35190</name>
</gene>
<evidence type="ECO:0000313" key="3">
    <source>
        <dbReference type="Proteomes" id="UP000629025"/>
    </source>
</evidence>
<keyword evidence="3" id="KW-1185">Reference proteome</keyword>